<proteinExistence type="predicted"/>
<feature type="compositionally biased region" description="Acidic residues" evidence="1">
    <location>
        <begin position="74"/>
        <end position="83"/>
    </location>
</feature>
<organism evidence="3 4">
    <name type="scientific">Prunus dulcis</name>
    <name type="common">Almond</name>
    <name type="synonym">Amygdalus dulcis</name>
    <dbReference type="NCBI Taxonomy" id="3755"/>
    <lineage>
        <taxon>Eukaryota</taxon>
        <taxon>Viridiplantae</taxon>
        <taxon>Streptophyta</taxon>
        <taxon>Embryophyta</taxon>
        <taxon>Tracheophyta</taxon>
        <taxon>Spermatophyta</taxon>
        <taxon>Magnoliopsida</taxon>
        <taxon>eudicotyledons</taxon>
        <taxon>Gunneridae</taxon>
        <taxon>Pentapetalae</taxon>
        <taxon>rosids</taxon>
        <taxon>fabids</taxon>
        <taxon>Rosales</taxon>
        <taxon>Rosaceae</taxon>
        <taxon>Amygdaloideae</taxon>
        <taxon>Amygdaleae</taxon>
        <taxon>Prunus</taxon>
    </lineage>
</organism>
<sequence>MGDRETDVPAPITRADLDAQNQRIDNLTNQFGEMRELLLQALGGNNRRGGRDDERREGRDGERRDNRRQHIPDSESESEEELAEPPPPPPANNRRNRNYENFGDYRIKAEIPNFWGNLKIEDFLDWLVEVERFFDIMEVPEHKMVNKVAFRLKATAAVWWDQLQNSRQRQGKQRVRTWRKMKSLMIERFLPTDYEQILYRCAQGNRSVSEYTEEFMRLAERNHLTETENQKVARYNNGLKISIQEKIGTRRKPLNIPLVLLVAPEIRGNHSSNLEGRPSQHQLSKTKILVKAAAGISTEGSSETSPRIRMLSP</sequence>
<feature type="domain" description="Retrotransposon gag" evidence="2">
    <location>
        <begin position="148"/>
        <end position="240"/>
    </location>
</feature>
<feature type="region of interest" description="Disordered" evidence="1">
    <location>
        <begin position="39"/>
        <end position="97"/>
    </location>
</feature>
<dbReference type="Proteomes" id="UP001054821">
    <property type="component" value="Chromosome 7"/>
</dbReference>
<reference evidence="3 4" key="1">
    <citation type="journal article" date="2022" name="G3 (Bethesda)">
        <title>Whole-genome sequence and methylome profiling of the almond [Prunus dulcis (Mill.) D.A. Webb] cultivar 'Nonpareil'.</title>
        <authorList>
            <person name="D'Amico-Willman K.M."/>
            <person name="Ouma W.Z."/>
            <person name="Meulia T."/>
            <person name="Sideli G.M."/>
            <person name="Gradziel T.M."/>
            <person name="Fresnedo-Ramirez J."/>
        </authorList>
    </citation>
    <scope>NUCLEOTIDE SEQUENCE [LARGE SCALE GENOMIC DNA]</scope>
    <source>
        <strain evidence="3">Clone GOH B32 T37-40</strain>
    </source>
</reference>
<feature type="region of interest" description="Disordered" evidence="1">
    <location>
        <begin position="294"/>
        <end position="313"/>
    </location>
</feature>
<dbReference type="InterPro" id="IPR005162">
    <property type="entry name" value="Retrotrans_gag_dom"/>
</dbReference>
<name>A0AAD4V0R0_PRUDU</name>
<keyword evidence="4" id="KW-1185">Reference proteome</keyword>
<gene>
    <name evidence="3" type="ORF">L3X38_036077</name>
</gene>
<dbReference type="EMBL" id="JAJFAZ020000007">
    <property type="protein sequence ID" value="KAI5316370.1"/>
    <property type="molecule type" value="Genomic_DNA"/>
</dbReference>
<protein>
    <recommendedName>
        <fullName evidence="2">Retrotransposon gag domain-containing protein</fullName>
    </recommendedName>
</protein>
<accession>A0AAD4V0R0</accession>
<evidence type="ECO:0000259" key="2">
    <source>
        <dbReference type="Pfam" id="PF03732"/>
    </source>
</evidence>
<feature type="region of interest" description="Disordered" evidence="1">
    <location>
        <begin position="1"/>
        <end position="21"/>
    </location>
</feature>
<dbReference type="PANTHER" id="PTHR35046">
    <property type="entry name" value="ZINC KNUCKLE (CCHC-TYPE) FAMILY PROTEIN"/>
    <property type="match status" value="1"/>
</dbReference>
<feature type="compositionally biased region" description="Basic and acidic residues" evidence="1">
    <location>
        <begin position="49"/>
        <end position="73"/>
    </location>
</feature>
<dbReference type="PANTHER" id="PTHR35046:SF18">
    <property type="entry name" value="RNA-DIRECTED DNA POLYMERASE"/>
    <property type="match status" value="1"/>
</dbReference>
<evidence type="ECO:0000256" key="1">
    <source>
        <dbReference type="SAM" id="MobiDB-lite"/>
    </source>
</evidence>
<evidence type="ECO:0000313" key="3">
    <source>
        <dbReference type="EMBL" id="KAI5316370.1"/>
    </source>
</evidence>
<dbReference type="Pfam" id="PF03732">
    <property type="entry name" value="Retrotrans_gag"/>
    <property type="match status" value="1"/>
</dbReference>
<comment type="caution">
    <text evidence="3">The sequence shown here is derived from an EMBL/GenBank/DDBJ whole genome shotgun (WGS) entry which is preliminary data.</text>
</comment>
<dbReference type="AlphaFoldDB" id="A0AAD4V0R0"/>
<evidence type="ECO:0000313" key="4">
    <source>
        <dbReference type="Proteomes" id="UP001054821"/>
    </source>
</evidence>